<dbReference type="OrthoDB" id="199922at2759"/>
<accession>A0A1X6NPM0</accession>
<dbReference type="AlphaFoldDB" id="A0A1X6NPM0"/>
<reference evidence="3 4" key="1">
    <citation type="submission" date="2017-03" db="EMBL/GenBank/DDBJ databases">
        <title>WGS assembly of Porphyra umbilicalis.</title>
        <authorList>
            <person name="Brawley S.H."/>
            <person name="Blouin N.A."/>
            <person name="Ficko-Blean E."/>
            <person name="Wheeler G.L."/>
            <person name="Lohr M."/>
            <person name="Goodson H.V."/>
            <person name="Jenkins J.W."/>
            <person name="Blaby-Haas C.E."/>
            <person name="Helliwell K.E."/>
            <person name="Chan C."/>
            <person name="Marriage T."/>
            <person name="Bhattacharya D."/>
            <person name="Klein A.S."/>
            <person name="Badis Y."/>
            <person name="Brodie J."/>
            <person name="Cao Y."/>
            <person name="Collen J."/>
            <person name="Dittami S.M."/>
            <person name="Gachon C.M."/>
            <person name="Green B.R."/>
            <person name="Karpowicz S."/>
            <person name="Kim J.W."/>
            <person name="Kudahl U."/>
            <person name="Lin S."/>
            <person name="Michel G."/>
            <person name="Mittag M."/>
            <person name="Olson B.J."/>
            <person name="Pangilinan J."/>
            <person name="Peng Y."/>
            <person name="Qiu H."/>
            <person name="Shu S."/>
            <person name="Singer J.T."/>
            <person name="Smith A.G."/>
            <person name="Sprecher B.N."/>
            <person name="Wagner V."/>
            <person name="Wang W."/>
            <person name="Wang Z.-Y."/>
            <person name="Yan J."/>
            <person name="Yarish C."/>
            <person name="Zoeuner-Riek S."/>
            <person name="Zhuang Y."/>
            <person name="Zou Y."/>
            <person name="Lindquist E.A."/>
            <person name="Grimwood J."/>
            <person name="Barry K."/>
            <person name="Rokhsar D.S."/>
            <person name="Schmutz J."/>
            <person name="Stiller J.W."/>
            <person name="Grossman A.R."/>
            <person name="Prochnik S.E."/>
        </authorList>
    </citation>
    <scope>NUCLEOTIDE SEQUENCE [LARGE SCALE GENOMIC DNA]</scope>
    <source>
        <strain evidence="3">4086291</strain>
    </source>
</reference>
<proteinExistence type="predicted"/>
<dbReference type="InterPro" id="IPR044687">
    <property type="entry name" value="LPA3"/>
</dbReference>
<gene>
    <name evidence="3" type="ORF">BU14_0721s0006</name>
</gene>
<dbReference type="Proteomes" id="UP000218209">
    <property type="component" value="Unassembled WGS sequence"/>
</dbReference>
<name>A0A1X6NPM0_PORUM</name>
<feature type="region of interest" description="Disordered" evidence="1">
    <location>
        <begin position="22"/>
        <end position="43"/>
    </location>
</feature>
<dbReference type="Pfam" id="PF09353">
    <property type="entry name" value="DUF1995"/>
    <property type="match status" value="1"/>
</dbReference>
<organism evidence="3 4">
    <name type="scientific">Porphyra umbilicalis</name>
    <name type="common">Purple laver</name>
    <name type="synonym">Red alga</name>
    <dbReference type="NCBI Taxonomy" id="2786"/>
    <lineage>
        <taxon>Eukaryota</taxon>
        <taxon>Rhodophyta</taxon>
        <taxon>Bangiophyceae</taxon>
        <taxon>Bangiales</taxon>
        <taxon>Bangiaceae</taxon>
        <taxon>Porphyra</taxon>
    </lineage>
</organism>
<feature type="region of interest" description="Disordered" evidence="1">
    <location>
        <begin position="56"/>
        <end position="75"/>
    </location>
</feature>
<protein>
    <recommendedName>
        <fullName evidence="2">DUF1995 domain-containing protein</fullName>
    </recommendedName>
</protein>
<feature type="domain" description="DUF1995" evidence="2">
    <location>
        <begin position="71"/>
        <end position="285"/>
    </location>
</feature>
<sequence>MVAIATPAAFLPPLGASLATHTPHPASRLCRHPSSPRNGGGMASRRLCTMEAALEGAAGGGAPSPSPSPIPDSRAAMPPLAAAAIRAARTAGVRRMEVTFPPVDASSSASLSAVYAASVAFSRSLLRRLDAPPLTVVAPDATAATEFAPPPPHVAVGSPRRGAIAPAPGGVLFVAPGFNVDEYIVAEGVTPPGGEAIVVNGAVDKVRPGGGWWGYYPVLFYPEVARVGERYWKDFVEVFFVKAMGDGGLLVRVWPGDWTVWFTAGGGGAEVVWCGKERPPYPEVAKMLRARLVEEQLKR</sequence>
<evidence type="ECO:0000313" key="3">
    <source>
        <dbReference type="EMBL" id="OSX70554.1"/>
    </source>
</evidence>
<dbReference type="EMBL" id="KV919240">
    <property type="protein sequence ID" value="OSX70554.1"/>
    <property type="molecule type" value="Genomic_DNA"/>
</dbReference>
<dbReference type="PANTHER" id="PTHR34051">
    <property type="entry name" value="PROTEIN LOW PSII ACCUMULATION 3, CHLOROPLASTIC"/>
    <property type="match status" value="1"/>
</dbReference>
<evidence type="ECO:0000256" key="1">
    <source>
        <dbReference type="SAM" id="MobiDB-lite"/>
    </source>
</evidence>
<dbReference type="PANTHER" id="PTHR34051:SF2">
    <property type="entry name" value="PROTEIN LPA3"/>
    <property type="match status" value="1"/>
</dbReference>
<evidence type="ECO:0000313" key="4">
    <source>
        <dbReference type="Proteomes" id="UP000218209"/>
    </source>
</evidence>
<evidence type="ECO:0000259" key="2">
    <source>
        <dbReference type="Pfam" id="PF09353"/>
    </source>
</evidence>
<dbReference type="InterPro" id="IPR018962">
    <property type="entry name" value="DUF1995"/>
</dbReference>
<keyword evidence="4" id="KW-1185">Reference proteome</keyword>